<gene>
    <name evidence="18" type="primary">NUP133</name>
    <name evidence="18" type="synonym">LOC115178704</name>
</gene>
<dbReference type="GO" id="GO:0000972">
    <property type="term" value="P:transcription-dependent tethering of RNA polymerase II gene DNA at nuclear periphery"/>
    <property type="evidence" value="ECO:0007669"/>
    <property type="project" value="TreeGrafter"/>
</dbReference>
<keyword evidence="6" id="KW-0509">mRNA transport</keyword>
<name>A0A674F422_SALTR</name>
<evidence type="ECO:0000256" key="6">
    <source>
        <dbReference type="ARBA" id="ARBA00022816"/>
    </source>
</evidence>
<evidence type="ECO:0000313" key="18">
    <source>
        <dbReference type="Ensembl" id="ENSSTUP00000115276.1"/>
    </source>
</evidence>
<evidence type="ECO:0000256" key="2">
    <source>
        <dbReference type="ARBA" id="ARBA00004629"/>
    </source>
</evidence>
<evidence type="ECO:0000256" key="1">
    <source>
        <dbReference type="ARBA" id="ARBA00004567"/>
    </source>
</evidence>
<dbReference type="FunFam" id="1.25.40.700:FF:000001">
    <property type="entry name" value="Nuclear pore complex protein"/>
    <property type="match status" value="1"/>
</dbReference>
<comment type="subcellular location">
    <subcellularLocation>
        <location evidence="2">Chromosome</location>
        <location evidence="2">Centromere</location>
        <location evidence="2">Kinetochore</location>
    </subcellularLocation>
    <subcellularLocation>
        <location evidence="1">Nucleus</location>
        <location evidence="1">Nuclear pore complex</location>
    </subcellularLocation>
</comment>
<dbReference type="FunFam" id="2.130.10.10:FF:000238">
    <property type="entry name" value="Nuclear pore complex protein Nup133"/>
    <property type="match status" value="1"/>
</dbReference>
<proteinExistence type="inferred from homology"/>
<keyword evidence="19" id="KW-1185">Reference proteome</keyword>
<protein>
    <recommendedName>
        <fullName evidence="15">Nuclear pore complex protein Nup133</fullName>
    </recommendedName>
</protein>
<dbReference type="Ensembl" id="ENSSTUT00000123352.1">
    <property type="protein sequence ID" value="ENSSTUP00000115276.1"/>
    <property type="gene ID" value="ENSSTUG00000050770.1"/>
</dbReference>
<evidence type="ECO:0000256" key="7">
    <source>
        <dbReference type="ARBA" id="ARBA00022838"/>
    </source>
</evidence>
<dbReference type="GO" id="GO:0048513">
    <property type="term" value="P:animal organ development"/>
    <property type="evidence" value="ECO:0007669"/>
    <property type="project" value="UniProtKB-ARBA"/>
</dbReference>
<keyword evidence="7" id="KW-0995">Kinetochore</keyword>
<accession>A0A674F422</accession>
<dbReference type="InterPro" id="IPR007187">
    <property type="entry name" value="Nucleoporin_Nup133/Nup155_C"/>
</dbReference>
<sequence length="1023" mass="114396">MFSPRPTPSSGRRQSSRVTGRKSLAGTPTGLLFSPRRTSLAARSTPTRVQSYSTSEALHFDVQTFGSSLPVKVMEALTMADADDQISVKVDESGWAWMVCGERLIIWKICQTAVAKLSVCKGLQLPASEFAYYADLISISSPSPLETSISVMAVAPEGTARFWPSLAHEGNYTETVVDMGENLCNFVVAVRGGSFIVSSYKGQMMRLGADPSGKLLQRALQQGQGVLSGIGRRVSSLFGMLAPLTNNNLHSVLWVGETGCLYTLTSCGLSKWEMDEVTEHQVLSWDSSRALTESVADAIWGSESNYEEIKEGVNVTYMDMQLSQDGLVVLAAAWHPSDSPCLAYFCLVTLLDNGNNISEELSVEVTKYNPPFQVSLHSTLVTIGLQLKLCIMNVTVFIRNDLVGAQTMTDELFPPDGDGDGELDLVVTRINLDLVDDYPASDPRWAESVPDESAGFPLTSLIILHQLEDKMKAHGCFMDFLLQVGLLDRLGQTAVRSSPMATRLLLCEHAEKLQAAMTLKNHHAKHGELVNRAILSALRKSNAAVSTSLTAADVFFREVSQISSVFECLLEEEERTLKENPVDSVKWAEVVLSVNTIIKDMLQAAGQYRDTKASLYRASESTPAESEYIPWTASSGLGGVRTVIARQHEVILRDVYPHADSELRNGLNEQLAALLDVLLGGYVSQLTSLRPGRPGQQDRYNTLEMEYTQRRSELLAPLLELGQYQWVAALAEKYCDFDILVQMCEQTDNQNRLQHYMAKFADQNFADFLFRWYMQKGKRGKLLSQPIAQHQQLASFLQSHEHLSWLHHIHVHDFSSAYKTLYGQANMETRYFVKKKTLLALSKLTALASDMPECFLCHPTDMVEQERFLLHQETLPKQLLEEKQQNPDTMPLLSAHNLIRLYICDDNRRANEYDFKKALDLLEYIDEEDAVDIEGLKCEIFCKALKKDDWLSADGNDDPLEAAKDSIFVKILLKLIQEGVPLQTYLPDVKDLLQLDEMEALTSKPTFEFVLRANYEHYLQAQI</sequence>
<dbReference type="Gene3D" id="1.25.40.700">
    <property type="match status" value="1"/>
</dbReference>
<dbReference type="GO" id="GO:0016973">
    <property type="term" value="P:poly(A)+ mRNA export from nucleus"/>
    <property type="evidence" value="ECO:0007669"/>
    <property type="project" value="TreeGrafter"/>
</dbReference>
<dbReference type="PANTHER" id="PTHR13405">
    <property type="entry name" value="NUCLEAR PORE COMPLEX PROTEIN NUP133"/>
    <property type="match status" value="1"/>
</dbReference>
<dbReference type="Pfam" id="PF03177">
    <property type="entry name" value="Nucleoporin_C"/>
    <property type="match status" value="1"/>
</dbReference>
<organism evidence="18 19">
    <name type="scientific">Salmo trutta</name>
    <name type="common">Brown trout</name>
    <dbReference type="NCBI Taxonomy" id="8032"/>
    <lineage>
        <taxon>Eukaryota</taxon>
        <taxon>Metazoa</taxon>
        <taxon>Chordata</taxon>
        <taxon>Craniata</taxon>
        <taxon>Vertebrata</taxon>
        <taxon>Euteleostomi</taxon>
        <taxon>Actinopterygii</taxon>
        <taxon>Neopterygii</taxon>
        <taxon>Teleostei</taxon>
        <taxon>Protacanthopterygii</taxon>
        <taxon>Salmoniformes</taxon>
        <taxon>Salmonidae</taxon>
        <taxon>Salmoninae</taxon>
        <taxon>Salmo</taxon>
    </lineage>
</organism>
<dbReference type="GeneTree" id="ENSGT00390000011529"/>
<evidence type="ECO:0000256" key="14">
    <source>
        <dbReference type="ARBA" id="ARBA00061981"/>
    </source>
</evidence>
<evidence type="ECO:0000256" key="16">
    <source>
        <dbReference type="SAM" id="MobiDB-lite"/>
    </source>
</evidence>
<keyword evidence="9" id="KW-0811">Translocation</keyword>
<evidence type="ECO:0000256" key="8">
    <source>
        <dbReference type="ARBA" id="ARBA00022927"/>
    </source>
</evidence>
<comment type="subunit">
    <text evidence="14">Forms part of the Nup160 subcomplex in the nuclear pore which is composed of NUP160, NUP133, NUP107 and Nup96. This complex plays a role in RNA export and in tethering Nup98 and NUP153 to the nucleus.</text>
</comment>
<dbReference type="GO" id="GO:0000776">
    <property type="term" value="C:kinetochore"/>
    <property type="evidence" value="ECO:0007669"/>
    <property type="project" value="UniProtKB-KW"/>
</dbReference>
<dbReference type="GO" id="GO:0048731">
    <property type="term" value="P:system development"/>
    <property type="evidence" value="ECO:0007669"/>
    <property type="project" value="UniProtKB-ARBA"/>
</dbReference>
<dbReference type="Proteomes" id="UP000472277">
    <property type="component" value="Chromosome 38"/>
</dbReference>
<evidence type="ECO:0000256" key="5">
    <source>
        <dbReference type="ARBA" id="ARBA00022454"/>
    </source>
</evidence>
<evidence type="ECO:0000256" key="11">
    <source>
        <dbReference type="ARBA" id="ARBA00023242"/>
    </source>
</evidence>
<keyword evidence="10" id="KW-0906">Nuclear pore complex</keyword>
<evidence type="ECO:0000256" key="12">
    <source>
        <dbReference type="ARBA" id="ARBA00023328"/>
    </source>
</evidence>
<keyword evidence="4" id="KW-0813">Transport</keyword>
<keyword evidence="8" id="KW-0653">Protein transport</keyword>
<dbReference type="Gene3D" id="1.20.58.1380">
    <property type="match status" value="1"/>
</dbReference>
<reference evidence="18" key="2">
    <citation type="submission" date="2025-09" db="UniProtKB">
        <authorList>
            <consortium name="Ensembl"/>
        </authorList>
    </citation>
    <scope>IDENTIFICATION</scope>
</reference>
<evidence type="ECO:0000313" key="19">
    <source>
        <dbReference type="Proteomes" id="UP000472277"/>
    </source>
</evidence>
<keyword evidence="11" id="KW-0539">Nucleus</keyword>
<comment type="function">
    <text evidence="13">Involved in poly(A)+ RNA transport. Involved in nephrogenesis.</text>
</comment>
<feature type="region of interest" description="Disordered" evidence="16">
    <location>
        <begin position="1"/>
        <end position="28"/>
    </location>
</feature>
<dbReference type="FunFam" id="1.20.58.1380:FF:000001">
    <property type="entry name" value="Nuclear pore complex protein Nup133"/>
    <property type="match status" value="1"/>
</dbReference>
<feature type="compositionally biased region" description="Polar residues" evidence="16">
    <location>
        <begin position="8"/>
        <end position="18"/>
    </location>
</feature>
<dbReference type="Gene3D" id="2.130.10.10">
    <property type="entry name" value="YVTN repeat-like/Quinoprotein amine dehydrogenase"/>
    <property type="match status" value="1"/>
</dbReference>
<dbReference type="PANTHER" id="PTHR13405:SF11">
    <property type="entry name" value="NUCLEAR PORE COMPLEX PROTEIN NUP133"/>
    <property type="match status" value="1"/>
</dbReference>
<dbReference type="InterPro" id="IPR015943">
    <property type="entry name" value="WD40/YVTN_repeat-like_dom_sf"/>
</dbReference>
<evidence type="ECO:0000259" key="17">
    <source>
        <dbReference type="Pfam" id="PF03177"/>
    </source>
</evidence>
<reference evidence="18" key="1">
    <citation type="submission" date="2025-08" db="UniProtKB">
        <authorList>
            <consortium name="Ensembl"/>
        </authorList>
    </citation>
    <scope>IDENTIFICATION</scope>
</reference>
<feature type="domain" description="Nucleoporin Nup133/Nup155-like C-terminal" evidence="17">
    <location>
        <begin position="703"/>
        <end position="890"/>
    </location>
</feature>
<evidence type="ECO:0000256" key="10">
    <source>
        <dbReference type="ARBA" id="ARBA00023132"/>
    </source>
</evidence>
<evidence type="ECO:0000256" key="3">
    <source>
        <dbReference type="ARBA" id="ARBA00005569"/>
    </source>
</evidence>
<keyword evidence="12" id="KW-0137">Centromere</keyword>
<dbReference type="InterPro" id="IPR037624">
    <property type="entry name" value="Nup133-like"/>
</dbReference>
<keyword evidence="5" id="KW-0158">Chromosome</keyword>
<dbReference type="SUPFAM" id="SSF117289">
    <property type="entry name" value="Nucleoporin domain"/>
    <property type="match status" value="1"/>
</dbReference>
<evidence type="ECO:0000256" key="9">
    <source>
        <dbReference type="ARBA" id="ARBA00023010"/>
    </source>
</evidence>
<dbReference type="AlphaFoldDB" id="A0A674F422"/>
<evidence type="ECO:0000256" key="15">
    <source>
        <dbReference type="ARBA" id="ARBA00068592"/>
    </source>
</evidence>
<comment type="similarity">
    <text evidence="3">Belongs to the nucleoporin Nup133 family.</text>
</comment>
<dbReference type="GO" id="GO:0006606">
    <property type="term" value="P:protein import into nucleus"/>
    <property type="evidence" value="ECO:0007669"/>
    <property type="project" value="TreeGrafter"/>
</dbReference>
<dbReference type="GO" id="GO:0017056">
    <property type="term" value="F:structural constituent of nuclear pore"/>
    <property type="evidence" value="ECO:0007669"/>
    <property type="project" value="InterPro"/>
</dbReference>
<dbReference type="GO" id="GO:0031080">
    <property type="term" value="C:nuclear pore outer ring"/>
    <property type="evidence" value="ECO:0007669"/>
    <property type="project" value="TreeGrafter"/>
</dbReference>
<evidence type="ECO:0000256" key="4">
    <source>
        <dbReference type="ARBA" id="ARBA00022448"/>
    </source>
</evidence>
<evidence type="ECO:0000256" key="13">
    <source>
        <dbReference type="ARBA" id="ARBA00055775"/>
    </source>
</evidence>